<evidence type="ECO:0000256" key="9">
    <source>
        <dbReference type="ARBA" id="ARBA00046316"/>
    </source>
</evidence>
<evidence type="ECO:0000256" key="1">
    <source>
        <dbReference type="ARBA" id="ARBA00001946"/>
    </source>
</evidence>
<comment type="cofactor">
    <cofactor evidence="1">
        <name>Mg(2+)</name>
        <dbReference type="ChEBI" id="CHEBI:18420"/>
    </cofactor>
</comment>
<dbReference type="CDD" id="cd00685">
    <property type="entry name" value="Trans_IPPS_HT"/>
    <property type="match status" value="1"/>
</dbReference>
<dbReference type="NCBIfam" id="NF045485">
    <property type="entry name" value="FPPsyn"/>
    <property type="match status" value="1"/>
</dbReference>
<accession>C0PR55</accession>
<dbReference type="PROSITE" id="PS00723">
    <property type="entry name" value="POLYPRENYL_SYNTHASE_1"/>
    <property type="match status" value="1"/>
</dbReference>
<evidence type="ECO:0000256" key="7">
    <source>
        <dbReference type="ARBA" id="ARBA00023229"/>
    </source>
</evidence>
<evidence type="ECO:0000256" key="10">
    <source>
        <dbReference type="RuleBase" id="RU004466"/>
    </source>
</evidence>
<dbReference type="Pfam" id="PF00348">
    <property type="entry name" value="polyprenyl_synt"/>
    <property type="match status" value="1"/>
</dbReference>
<evidence type="ECO:0008006" key="12">
    <source>
        <dbReference type="Google" id="ProtNLM"/>
    </source>
</evidence>
<organism evidence="11">
    <name type="scientific">Picea sitchensis</name>
    <name type="common">Sitka spruce</name>
    <name type="synonym">Pinus sitchensis</name>
    <dbReference type="NCBI Taxonomy" id="3332"/>
    <lineage>
        <taxon>Eukaryota</taxon>
        <taxon>Viridiplantae</taxon>
        <taxon>Streptophyta</taxon>
        <taxon>Embryophyta</taxon>
        <taxon>Tracheophyta</taxon>
        <taxon>Spermatophyta</taxon>
        <taxon>Pinopsida</taxon>
        <taxon>Pinidae</taxon>
        <taxon>Conifers I</taxon>
        <taxon>Pinales</taxon>
        <taxon>Pinaceae</taxon>
        <taxon>Picea</taxon>
    </lineage>
</organism>
<dbReference type="EMBL" id="BT070795">
    <property type="protein sequence ID" value="ACN40295.1"/>
    <property type="molecule type" value="mRNA"/>
</dbReference>
<sequence>MAYSGMAAMAYRGIPATCHNLQSVKRVPIQFKHFPTSLGVSNSDQPGLRGDSKMKLSSYRDAASSCRSSNTIVQLLDLSEEVKTVVEFDFNKYMHAKAISVNQALDRAVPLRFPQKLHESMRYSILSGGKRVRPVLCIAACELVGGTEELAMPIACAIEMIHVMTLLHDDMPCLDNDDIRRGKPTNHKVFGEGTALIAGVALLSVAFEHIAVSTSKTVGNDRILRMVSELGRTTGSQGIMGGQFLDLVSEGDASVNLQTLQWIHAHKTAVLLESSVVCGAIIGGASEDEIERIRRYASCVGILFQVVDDILDVTKSSEELGKTAGKDLMSDKATYPKLMGLEKSKQFSIELLDRAKKELSYFDPAKTAPLLALADYIAFRQK</sequence>
<comment type="similarity">
    <text evidence="3 10">Belongs to the FPP/GGPP synthase family.</text>
</comment>
<keyword evidence="5" id="KW-0479">Metal-binding</keyword>
<evidence type="ECO:0000256" key="3">
    <source>
        <dbReference type="ARBA" id="ARBA00006706"/>
    </source>
</evidence>
<dbReference type="FunFam" id="1.10.600.10:FF:000001">
    <property type="entry name" value="Geranylgeranyl diphosphate synthase"/>
    <property type="match status" value="1"/>
</dbReference>
<dbReference type="GO" id="GO:0008299">
    <property type="term" value="P:isoprenoid biosynthetic process"/>
    <property type="evidence" value="ECO:0007669"/>
    <property type="project" value="UniProtKB-KW"/>
</dbReference>
<evidence type="ECO:0000256" key="2">
    <source>
        <dbReference type="ARBA" id="ARBA00005128"/>
    </source>
</evidence>
<dbReference type="PROSITE" id="PS00444">
    <property type="entry name" value="POLYPRENYL_SYNTHASE_2"/>
    <property type="match status" value="1"/>
</dbReference>
<keyword evidence="7" id="KW-0414">Isoprene biosynthesis</keyword>
<dbReference type="Gene3D" id="1.10.600.10">
    <property type="entry name" value="Farnesyl Diphosphate Synthase"/>
    <property type="match status" value="1"/>
</dbReference>
<evidence type="ECO:0000256" key="5">
    <source>
        <dbReference type="ARBA" id="ARBA00022723"/>
    </source>
</evidence>
<dbReference type="InterPro" id="IPR000092">
    <property type="entry name" value="Polyprenyl_synt"/>
</dbReference>
<dbReference type="InterPro" id="IPR008949">
    <property type="entry name" value="Isoprenoid_synthase_dom_sf"/>
</dbReference>
<keyword evidence="4 10" id="KW-0808">Transferase</keyword>
<comment type="pathway">
    <text evidence="9">Terpene metabolism.</text>
</comment>
<evidence type="ECO:0000256" key="8">
    <source>
        <dbReference type="ARBA" id="ARBA00023239"/>
    </source>
</evidence>
<evidence type="ECO:0000313" key="11">
    <source>
        <dbReference type="EMBL" id="ACN40295.1"/>
    </source>
</evidence>
<dbReference type="InterPro" id="IPR053378">
    <property type="entry name" value="Prenyl_diphosphate_synthase"/>
</dbReference>
<keyword evidence="8" id="KW-0456">Lyase</keyword>
<proteinExistence type="evidence at transcript level"/>
<dbReference type="GO" id="GO:0004659">
    <property type="term" value="F:prenyltransferase activity"/>
    <property type="evidence" value="ECO:0007669"/>
    <property type="project" value="InterPro"/>
</dbReference>
<name>C0PR55_PICSI</name>
<dbReference type="GO" id="GO:0005737">
    <property type="term" value="C:cytoplasm"/>
    <property type="evidence" value="ECO:0007669"/>
    <property type="project" value="UniProtKB-ARBA"/>
</dbReference>
<dbReference type="SFLD" id="SFLDG01017">
    <property type="entry name" value="Polyprenyl_Transferase_Like"/>
    <property type="match status" value="1"/>
</dbReference>
<reference evidence="11" key="1">
    <citation type="submission" date="2009-02" db="EMBL/GenBank/DDBJ databases">
        <title>Full length sequence-verified cDNA sequences from Sitka spruce (Picea sitchensis).</title>
        <authorList>
            <person name="Reid K.E."/>
            <person name="Liao N."/>
            <person name="Ralph S."/>
            <person name="Kolosova N."/>
            <person name="Oddy C."/>
            <person name="Moore R."/>
            <person name="Mayo M."/>
            <person name="Wagner S."/>
            <person name="King J."/>
            <person name="Yanchuk A."/>
            <person name="Holt R."/>
            <person name="Jones S."/>
            <person name="Marra M."/>
            <person name="Ritland C.E."/>
            <person name="Ritland K."/>
            <person name="Bohlmann J."/>
        </authorList>
    </citation>
    <scope>NUCLEOTIDE SEQUENCE</scope>
    <source>
        <tissue evidence="11">Green portion of the leader tissue</tissue>
    </source>
</reference>
<dbReference type="GO" id="GO:0016829">
    <property type="term" value="F:lyase activity"/>
    <property type="evidence" value="ECO:0007669"/>
    <property type="project" value="UniProtKB-KW"/>
</dbReference>
<keyword evidence="6" id="KW-0460">Magnesium</keyword>
<protein>
    <recommendedName>
        <fullName evidence="12">Geranylgeranyl diphosphate synthase</fullName>
    </recommendedName>
</protein>
<dbReference type="AlphaFoldDB" id="C0PR55"/>
<dbReference type="PANTHER" id="PTHR43281:SF1">
    <property type="entry name" value="FARNESYL DIPHOSPHATE SYNTHASE"/>
    <property type="match status" value="1"/>
</dbReference>
<dbReference type="SFLD" id="SFLDS00005">
    <property type="entry name" value="Isoprenoid_Synthase_Type_I"/>
    <property type="match status" value="1"/>
</dbReference>
<evidence type="ECO:0000256" key="6">
    <source>
        <dbReference type="ARBA" id="ARBA00022842"/>
    </source>
</evidence>
<dbReference type="InterPro" id="IPR033749">
    <property type="entry name" value="Polyprenyl_synt_CS"/>
</dbReference>
<dbReference type="PANTHER" id="PTHR43281">
    <property type="entry name" value="FARNESYL DIPHOSPHATE SYNTHASE"/>
    <property type="match status" value="1"/>
</dbReference>
<comment type="pathway">
    <text evidence="2">Isoprenoid biosynthesis.</text>
</comment>
<dbReference type="GO" id="GO:0046872">
    <property type="term" value="F:metal ion binding"/>
    <property type="evidence" value="ECO:0007669"/>
    <property type="project" value="UniProtKB-KW"/>
</dbReference>
<evidence type="ECO:0000256" key="4">
    <source>
        <dbReference type="ARBA" id="ARBA00022679"/>
    </source>
</evidence>
<dbReference type="SUPFAM" id="SSF48576">
    <property type="entry name" value="Terpenoid synthases"/>
    <property type="match status" value="1"/>
</dbReference>